<evidence type="ECO:0000313" key="2">
    <source>
        <dbReference type="Proteomes" id="UP000030428"/>
    </source>
</evidence>
<gene>
    <name evidence="1" type="ORF">PN36_07205</name>
</gene>
<name>A0A0A6P396_9GAMM</name>
<comment type="caution">
    <text evidence="1">The sequence shown here is derived from an EMBL/GenBank/DDBJ whole genome shotgun (WGS) entry which is preliminary data.</text>
</comment>
<dbReference type="AlphaFoldDB" id="A0A0A6P396"/>
<evidence type="ECO:0000313" key="1">
    <source>
        <dbReference type="EMBL" id="KHD05340.1"/>
    </source>
</evidence>
<protein>
    <submittedName>
        <fullName evidence="1">Uncharacterized protein</fullName>
    </submittedName>
</protein>
<dbReference type="Gene3D" id="3.40.50.150">
    <property type="entry name" value="Vaccinia Virus protein VP39"/>
    <property type="match status" value="1"/>
</dbReference>
<sequence>MSKKNQSPAWLLFARETLRNPRTMGTCWSSTAQLARTIAGFVPLTESGLVVELGGGTGIVTEALLQQGIAPERLVSIEQAASLADYIRQRCPQIRVLKGDALHLSDLLGNDSQRVSTIVSGLPFRSIPPVIGHGIIKQIDKVLPKNGLMIQFTYDLSGRKIFMPHHFKRVAHKYVWKNIPPARVDVYQSEK</sequence>
<proteinExistence type="predicted"/>
<reference evidence="1 2" key="1">
    <citation type="journal article" date="2016" name="Front. Microbiol.">
        <title>Single-Cell (Meta-)Genomics of a Dimorphic Candidatus Thiomargarita nelsonii Reveals Genomic Plasticity.</title>
        <authorList>
            <person name="Flood B.E."/>
            <person name="Fliss P."/>
            <person name="Jones D.S."/>
            <person name="Dick G.J."/>
            <person name="Jain S."/>
            <person name="Kaster A.K."/>
            <person name="Winkel M."/>
            <person name="Mussmann M."/>
            <person name="Bailey J."/>
        </authorList>
    </citation>
    <scope>NUCLEOTIDE SEQUENCE [LARGE SCALE GENOMIC DNA]</scope>
    <source>
        <strain evidence="1">Hydrate Ridge</strain>
    </source>
</reference>
<dbReference type="CDD" id="cd02440">
    <property type="entry name" value="AdoMet_MTases"/>
    <property type="match status" value="1"/>
</dbReference>
<dbReference type="SUPFAM" id="SSF53335">
    <property type="entry name" value="S-adenosyl-L-methionine-dependent methyltransferases"/>
    <property type="match status" value="1"/>
</dbReference>
<keyword evidence="2" id="KW-1185">Reference proteome</keyword>
<dbReference type="InterPro" id="IPR029063">
    <property type="entry name" value="SAM-dependent_MTases_sf"/>
</dbReference>
<accession>A0A0A6P396</accession>
<dbReference type="Proteomes" id="UP000030428">
    <property type="component" value="Unassembled WGS sequence"/>
</dbReference>
<organism evidence="1 2">
    <name type="scientific">Candidatus Thiomargarita nelsonii</name>
    <dbReference type="NCBI Taxonomy" id="1003181"/>
    <lineage>
        <taxon>Bacteria</taxon>
        <taxon>Pseudomonadati</taxon>
        <taxon>Pseudomonadota</taxon>
        <taxon>Gammaproteobacteria</taxon>
        <taxon>Thiotrichales</taxon>
        <taxon>Thiotrichaceae</taxon>
        <taxon>Thiomargarita</taxon>
    </lineage>
</organism>
<dbReference type="EMBL" id="JSZA02000020">
    <property type="protein sequence ID" value="KHD05340.1"/>
    <property type="molecule type" value="Genomic_DNA"/>
</dbReference>